<dbReference type="PRINTS" id="PR00502">
    <property type="entry name" value="NUDIXFAMILY"/>
</dbReference>
<dbReference type="Gene3D" id="3.90.79.10">
    <property type="entry name" value="Nucleoside Triphosphate Pyrophosphohydrolase"/>
    <property type="match status" value="1"/>
</dbReference>
<gene>
    <name evidence="1" type="ORF">ACEZDG_20770</name>
</gene>
<dbReference type="EMBL" id="JBHEZX010000008">
    <property type="protein sequence ID" value="MFC1411702.1"/>
    <property type="molecule type" value="Genomic_DNA"/>
</dbReference>
<dbReference type="PROSITE" id="PS00893">
    <property type="entry name" value="NUDIX_BOX"/>
    <property type="match status" value="1"/>
</dbReference>
<proteinExistence type="predicted"/>
<dbReference type="SUPFAM" id="SSF55811">
    <property type="entry name" value="Nudix"/>
    <property type="match status" value="1"/>
</dbReference>
<dbReference type="CDD" id="cd02883">
    <property type="entry name" value="NUDIX_Hydrolase"/>
    <property type="match status" value="1"/>
</dbReference>
<dbReference type="PANTHER" id="PTHR43046">
    <property type="entry name" value="GDP-MANNOSE MANNOSYL HYDROLASE"/>
    <property type="match status" value="1"/>
</dbReference>
<dbReference type="InterPro" id="IPR020084">
    <property type="entry name" value="NUDIX_hydrolase_CS"/>
</dbReference>
<keyword evidence="2" id="KW-1185">Reference proteome</keyword>
<dbReference type="Proteomes" id="UP001592582">
    <property type="component" value="Unassembled WGS sequence"/>
</dbReference>
<comment type="caution">
    <text evidence="1">The sequence shown here is derived from an EMBL/GenBank/DDBJ whole genome shotgun (WGS) entry which is preliminary data.</text>
</comment>
<name>A0ABV6VDB8_9ACTN</name>
<sequence length="157" mass="17406">MRTIRVEPVKDHNRLAAAVVLHRDTVLLVRRSERELFLPRVWGVPCGKVEQGELPEHGALRELREEAGLAGEVLAAAGERSFASQWNGRTVHNIQSNFLVRPLTFDIVLPASDQAYEWLPLRALESRGLDAHNLGTIRQALRAAQPSSDLSDLSAST</sequence>
<dbReference type="GO" id="GO:0016787">
    <property type="term" value="F:hydrolase activity"/>
    <property type="evidence" value="ECO:0007669"/>
    <property type="project" value="UniProtKB-KW"/>
</dbReference>
<accession>A0ABV6VDB8</accession>
<dbReference type="InterPro" id="IPR015797">
    <property type="entry name" value="NUDIX_hydrolase-like_dom_sf"/>
</dbReference>
<dbReference type="InterPro" id="IPR000086">
    <property type="entry name" value="NUDIX_hydrolase_dom"/>
</dbReference>
<organism evidence="1 2">
    <name type="scientific">Streptacidiphilus alkalitolerans</name>
    <dbReference type="NCBI Taxonomy" id="3342712"/>
    <lineage>
        <taxon>Bacteria</taxon>
        <taxon>Bacillati</taxon>
        <taxon>Actinomycetota</taxon>
        <taxon>Actinomycetes</taxon>
        <taxon>Kitasatosporales</taxon>
        <taxon>Streptomycetaceae</taxon>
        <taxon>Streptacidiphilus</taxon>
    </lineage>
</organism>
<dbReference type="InterPro" id="IPR020476">
    <property type="entry name" value="Nudix_hydrolase"/>
</dbReference>
<keyword evidence="1" id="KW-0378">Hydrolase</keyword>
<evidence type="ECO:0000313" key="1">
    <source>
        <dbReference type="EMBL" id="MFC1411702.1"/>
    </source>
</evidence>
<dbReference type="PROSITE" id="PS51462">
    <property type="entry name" value="NUDIX"/>
    <property type="match status" value="1"/>
</dbReference>
<evidence type="ECO:0000313" key="2">
    <source>
        <dbReference type="Proteomes" id="UP001592582"/>
    </source>
</evidence>
<dbReference type="Pfam" id="PF00293">
    <property type="entry name" value="NUDIX"/>
    <property type="match status" value="1"/>
</dbReference>
<protein>
    <submittedName>
        <fullName evidence="1">NUDIX hydrolase</fullName>
    </submittedName>
</protein>
<reference evidence="1 2" key="1">
    <citation type="submission" date="2024-09" db="EMBL/GenBank/DDBJ databases">
        <authorList>
            <person name="Lee S.D."/>
        </authorList>
    </citation>
    <scope>NUCLEOTIDE SEQUENCE [LARGE SCALE GENOMIC DNA]</scope>
    <source>
        <strain evidence="1 2">N1-1</strain>
    </source>
</reference>
<dbReference type="PANTHER" id="PTHR43046:SF2">
    <property type="entry name" value="8-OXO-DGTP DIPHOSPHATASE-RELATED"/>
    <property type="match status" value="1"/>
</dbReference>